<name>A0A0F9I467_9ZZZZ</name>
<protein>
    <submittedName>
        <fullName evidence="1">Uncharacterized protein</fullName>
    </submittedName>
</protein>
<accession>A0A0F9I467</accession>
<evidence type="ECO:0000313" key="1">
    <source>
        <dbReference type="EMBL" id="KKL88625.1"/>
    </source>
</evidence>
<dbReference type="Pfam" id="PF09956">
    <property type="entry name" value="Phage_cement_2"/>
    <property type="match status" value="1"/>
</dbReference>
<proteinExistence type="predicted"/>
<comment type="caution">
    <text evidence="1">The sequence shown here is derived from an EMBL/GenBank/DDBJ whole genome shotgun (WGS) entry which is preliminary data.</text>
</comment>
<gene>
    <name evidence="1" type="ORF">LCGC14_1922830</name>
</gene>
<sequence>MADMTDSKFGGWYDAYTGFPVITMVAEGAVAKYHLVQLGTAGRQVKSYDGDGGITEPAIGVALEAAATGLEIVILPLGPVIRMLTGTNGVTRGDWVVPDTTADEEGYVMTDDGTMGTNKSATIGLALEAGDAKGELVPVMMCGNGIFGVN</sequence>
<organism evidence="1">
    <name type="scientific">marine sediment metagenome</name>
    <dbReference type="NCBI Taxonomy" id="412755"/>
    <lineage>
        <taxon>unclassified sequences</taxon>
        <taxon>metagenomes</taxon>
        <taxon>ecological metagenomes</taxon>
    </lineage>
</organism>
<dbReference type="EMBL" id="LAZR01020511">
    <property type="protein sequence ID" value="KKL88625.1"/>
    <property type="molecule type" value="Genomic_DNA"/>
</dbReference>
<reference evidence="1" key="1">
    <citation type="journal article" date="2015" name="Nature">
        <title>Complex archaea that bridge the gap between prokaryotes and eukaryotes.</title>
        <authorList>
            <person name="Spang A."/>
            <person name="Saw J.H."/>
            <person name="Jorgensen S.L."/>
            <person name="Zaremba-Niedzwiedzka K."/>
            <person name="Martijn J."/>
            <person name="Lind A.E."/>
            <person name="van Eijk R."/>
            <person name="Schleper C."/>
            <person name="Guy L."/>
            <person name="Ettema T.J."/>
        </authorList>
    </citation>
    <scope>NUCLEOTIDE SEQUENCE</scope>
</reference>
<dbReference type="AlphaFoldDB" id="A0A0F9I467"/>
<dbReference type="InterPro" id="IPR011231">
    <property type="entry name" value="Phage_VT1-Sakai_H0018"/>
</dbReference>